<evidence type="ECO:0000256" key="2">
    <source>
        <dbReference type="SAM" id="SignalP"/>
    </source>
</evidence>
<dbReference type="SUPFAM" id="SSF53850">
    <property type="entry name" value="Periplasmic binding protein-like II"/>
    <property type="match status" value="1"/>
</dbReference>
<dbReference type="InterPro" id="IPR042100">
    <property type="entry name" value="Bug_dom1"/>
</dbReference>
<accession>A0ABT1XBR7</accession>
<protein>
    <submittedName>
        <fullName evidence="3">Tripartite tricarboxylate transporter substrate binding protein</fullName>
    </submittedName>
</protein>
<dbReference type="RefSeq" id="WP_257719229.1">
    <property type="nucleotide sequence ID" value="NZ_JANJOU010000037.1"/>
</dbReference>
<evidence type="ECO:0000313" key="3">
    <source>
        <dbReference type="EMBL" id="MCR0985581.1"/>
    </source>
</evidence>
<dbReference type="Gene3D" id="3.40.190.150">
    <property type="entry name" value="Bordetella uptake gene, domain 1"/>
    <property type="match status" value="1"/>
</dbReference>
<organism evidence="3 4">
    <name type="scientific">Roseomonas populi</name>
    <dbReference type="NCBI Taxonomy" id="3121582"/>
    <lineage>
        <taxon>Bacteria</taxon>
        <taxon>Pseudomonadati</taxon>
        <taxon>Pseudomonadota</taxon>
        <taxon>Alphaproteobacteria</taxon>
        <taxon>Acetobacterales</taxon>
        <taxon>Roseomonadaceae</taxon>
        <taxon>Roseomonas</taxon>
    </lineage>
</organism>
<gene>
    <name evidence="3" type="ORF">NRP21_26365</name>
</gene>
<evidence type="ECO:0000256" key="1">
    <source>
        <dbReference type="ARBA" id="ARBA00006987"/>
    </source>
</evidence>
<sequence length="335" mass="34769">MMTHGTRRPTRGLLARSLLALALAAGLAGPALAQGGLQPGGGTVRLVLNSAPGSAADAVARVLVEPLAEILGQPVVVENVAGGGGAVGIARVLQGRRDGTAILSAVSGTLIGPMLDRSLPYEIGRDLIPVSQTTAAMAVFVVRPQPGVATLRDFVARAKEAGQPLPFGNYGYGSSSHLQGMLLARETGLEAEAVPFNGTSQLITEMIGGRLCCAFIDVGSARDFVRAGQLRPLGSTGPRRAPDLPELPTLTEQGLANFEPQIWQGMFLPAGTPPEIVAALGRALGEATRRPGPAAFIRSIGYEPVGSTPAEFAAMISHDTPIWRRIIDETGVRIK</sequence>
<keyword evidence="4" id="KW-1185">Reference proteome</keyword>
<dbReference type="CDD" id="cd07012">
    <property type="entry name" value="PBP2_Bug_TTT"/>
    <property type="match status" value="1"/>
</dbReference>
<dbReference type="Pfam" id="PF03401">
    <property type="entry name" value="TctC"/>
    <property type="match status" value="1"/>
</dbReference>
<dbReference type="Proteomes" id="UP001524642">
    <property type="component" value="Unassembled WGS sequence"/>
</dbReference>
<feature type="chain" id="PRO_5047411147" evidence="2">
    <location>
        <begin position="34"/>
        <end position="335"/>
    </location>
</feature>
<comment type="caution">
    <text evidence="3">The sequence shown here is derived from an EMBL/GenBank/DDBJ whole genome shotgun (WGS) entry which is preliminary data.</text>
</comment>
<dbReference type="Gene3D" id="3.40.190.10">
    <property type="entry name" value="Periplasmic binding protein-like II"/>
    <property type="match status" value="1"/>
</dbReference>
<dbReference type="InterPro" id="IPR005064">
    <property type="entry name" value="BUG"/>
</dbReference>
<dbReference type="EMBL" id="JANJOU010000037">
    <property type="protein sequence ID" value="MCR0985581.1"/>
    <property type="molecule type" value="Genomic_DNA"/>
</dbReference>
<name>A0ABT1XBR7_9PROT</name>
<dbReference type="PIRSF" id="PIRSF017082">
    <property type="entry name" value="YflP"/>
    <property type="match status" value="1"/>
</dbReference>
<dbReference type="PANTHER" id="PTHR42928">
    <property type="entry name" value="TRICARBOXYLATE-BINDING PROTEIN"/>
    <property type="match status" value="1"/>
</dbReference>
<reference evidence="3 4" key="1">
    <citation type="submission" date="2022-06" db="EMBL/GenBank/DDBJ databases">
        <title>Roseomonas CN29.</title>
        <authorList>
            <person name="Cheng Y."/>
            <person name="He X."/>
        </authorList>
    </citation>
    <scope>NUCLEOTIDE SEQUENCE [LARGE SCALE GENOMIC DNA]</scope>
    <source>
        <strain evidence="3 4">CN29</strain>
    </source>
</reference>
<evidence type="ECO:0000313" key="4">
    <source>
        <dbReference type="Proteomes" id="UP001524642"/>
    </source>
</evidence>
<keyword evidence="2" id="KW-0732">Signal</keyword>
<proteinExistence type="inferred from homology"/>
<feature type="signal peptide" evidence="2">
    <location>
        <begin position="1"/>
        <end position="33"/>
    </location>
</feature>
<dbReference type="PANTHER" id="PTHR42928:SF5">
    <property type="entry name" value="BLR1237 PROTEIN"/>
    <property type="match status" value="1"/>
</dbReference>
<comment type="similarity">
    <text evidence="1">Belongs to the UPF0065 (bug) family.</text>
</comment>